<dbReference type="InterPro" id="IPR007809">
    <property type="entry name" value="FlgN-like"/>
</dbReference>
<gene>
    <name evidence="4" type="ORF">GCM10011572_51450</name>
</gene>
<evidence type="ECO:0000313" key="5">
    <source>
        <dbReference type="Proteomes" id="UP000622638"/>
    </source>
</evidence>
<dbReference type="Gene3D" id="1.20.58.300">
    <property type="entry name" value="FlgN-like"/>
    <property type="match status" value="1"/>
</dbReference>
<dbReference type="RefSeq" id="WP_229417895.1">
    <property type="nucleotide sequence ID" value="NZ_BMKG01000037.1"/>
</dbReference>
<evidence type="ECO:0000256" key="2">
    <source>
        <dbReference type="ARBA" id="ARBA00007703"/>
    </source>
</evidence>
<comment type="function">
    <text evidence="1">Required for the efficient initiation of filament assembly.</text>
</comment>
<name>A0ABQ1LGY3_9BURK</name>
<sequence length="157" mass="17089">MHNGAITSPMQSLRAEHKLIVSLQALLQQEQDLLVSADIDSLEQVTPRKADLINEMALQANQRHRALGLAGFAPREAGMEAWLAAHGTPEDVALWQDVLAQTREAKELNRLNGMLINRQLSHTQGALQALRPQSQAGVYGPSGRPATNAVSRGFVAR</sequence>
<organism evidence="4 5">
    <name type="scientific">Pseudoduganella buxea</name>
    <dbReference type="NCBI Taxonomy" id="1949069"/>
    <lineage>
        <taxon>Bacteria</taxon>
        <taxon>Pseudomonadati</taxon>
        <taxon>Pseudomonadota</taxon>
        <taxon>Betaproteobacteria</taxon>
        <taxon>Burkholderiales</taxon>
        <taxon>Oxalobacteraceae</taxon>
        <taxon>Telluria group</taxon>
        <taxon>Pseudoduganella</taxon>
    </lineage>
</organism>
<evidence type="ECO:0000256" key="3">
    <source>
        <dbReference type="ARBA" id="ARBA00022795"/>
    </source>
</evidence>
<dbReference type="Proteomes" id="UP000622638">
    <property type="component" value="Unassembled WGS sequence"/>
</dbReference>
<keyword evidence="5" id="KW-1185">Reference proteome</keyword>
<evidence type="ECO:0000313" key="4">
    <source>
        <dbReference type="EMBL" id="GGC23647.1"/>
    </source>
</evidence>
<protein>
    <recommendedName>
        <fullName evidence="6">Flagellar protein FlgN</fullName>
    </recommendedName>
</protein>
<accession>A0ABQ1LGY3</accession>
<dbReference type="Pfam" id="PF05130">
    <property type="entry name" value="FlgN"/>
    <property type="match status" value="1"/>
</dbReference>
<reference evidence="5" key="1">
    <citation type="journal article" date="2019" name="Int. J. Syst. Evol. Microbiol.">
        <title>The Global Catalogue of Microorganisms (GCM) 10K type strain sequencing project: providing services to taxonomists for standard genome sequencing and annotation.</title>
        <authorList>
            <consortium name="The Broad Institute Genomics Platform"/>
            <consortium name="The Broad Institute Genome Sequencing Center for Infectious Disease"/>
            <person name="Wu L."/>
            <person name="Ma J."/>
        </authorList>
    </citation>
    <scope>NUCLEOTIDE SEQUENCE [LARGE SCALE GENOMIC DNA]</scope>
    <source>
        <strain evidence="5">CGMCC 1.15931</strain>
    </source>
</reference>
<dbReference type="EMBL" id="BMKG01000037">
    <property type="protein sequence ID" value="GGC23647.1"/>
    <property type="molecule type" value="Genomic_DNA"/>
</dbReference>
<evidence type="ECO:0008006" key="6">
    <source>
        <dbReference type="Google" id="ProtNLM"/>
    </source>
</evidence>
<dbReference type="SUPFAM" id="SSF140566">
    <property type="entry name" value="FlgN-like"/>
    <property type="match status" value="1"/>
</dbReference>
<evidence type="ECO:0000256" key="1">
    <source>
        <dbReference type="ARBA" id="ARBA00002397"/>
    </source>
</evidence>
<keyword evidence="3" id="KW-1005">Bacterial flagellum biogenesis</keyword>
<dbReference type="InterPro" id="IPR036679">
    <property type="entry name" value="FlgN-like_sf"/>
</dbReference>
<comment type="caution">
    <text evidence="4">The sequence shown here is derived from an EMBL/GenBank/DDBJ whole genome shotgun (WGS) entry which is preliminary data.</text>
</comment>
<proteinExistence type="inferred from homology"/>
<comment type="similarity">
    <text evidence="2">Belongs to the FlgN family.</text>
</comment>